<reference evidence="1 2" key="1">
    <citation type="submission" date="2014-02" db="EMBL/GenBank/DDBJ databases">
        <title>Aquamicrobium defluvii Genome sequencing.</title>
        <authorList>
            <person name="Wang X."/>
        </authorList>
    </citation>
    <scope>NUCLEOTIDE SEQUENCE [LARGE SCALE GENOMIC DNA]</scope>
    <source>
        <strain evidence="1 2">W13Z1</strain>
    </source>
</reference>
<dbReference type="EMBL" id="JENY01000020">
    <property type="protein sequence ID" value="EXL04976.1"/>
    <property type="molecule type" value="Genomic_DNA"/>
</dbReference>
<proteinExistence type="predicted"/>
<organism evidence="1 2">
    <name type="scientific">Aquamicrobium defluvii</name>
    <dbReference type="NCBI Taxonomy" id="69279"/>
    <lineage>
        <taxon>Bacteria</taxon>
        <taxon>Pseudomonadati</taxon>
        <taxon>Pseudomonadota</taxon>
        <taxon>Alphaproteobacteria</taxon>
        <taxon>Hyphomicrobiales</taxon>
        <taxon>Phyllobacteriaceae</taxon>
        <taxon>Aquamicrobium</taxon>
    </lineage>
</organism>
<gene>
    <name evidence="1" type="ORF">BG36_09580</name>
</gene>
<protein>
    <submittedName>
        <fullName evidence="1">Uncharacterized protein</fullName>
    </submittedName>
</protein>
<dbReference type="AlphaFoldDB" id="A0A011UFP9"/>
<evidence type="ECO:0000313" key="1">
    <source>
        <dbReference type="EMBL" id="EXL04976.1"/>
    </source>
</evidence>
<sequence>MHNSWDKNDPKDAQVILHMLRIQATQRYHDPLRTGINDVQELSKTHEAIARAKTEIQHRILTCAG</sequence>
<dbReference type="HOGENOM" id="CLU_2840148_0_0_5"/>
<evidence type="ECO:0000313" key="2">
    <source>
        <dbReference type="Proteomes" id="UP000019849"/>
    </source>
</evidence>
<comment type="caution">
    <text evidence="1">The sequence shown here is derived from an EMBL/GenBank/DDBJ whole genome shotgun (WGS) entry which is preliminary data.</text>
</comment>
<dbReference type="PATRIC" id="fig|69279.3.peg.3013"/>
<dbReference type="STRING" id="69279.BG36_09580"/>
<dbReference type="eggNOG" id="COG3547">
    <property type="taxonomic scope" value="Bacteria"/>
</dbReference>
<dbReference type="Proteomes" id="UP000019849">
    <property type="component" value="Unassembled WGS sequence"/>
</dbReference>
<name>A0A011UFP9_9HYPH</name>
<accession>A0A011UFP9</accession>